<dbReference type="GO" id="GO:0046452">
    <property type="term" value="P:dihydrofolate metabolic process"/>
    <property type="evidence" value="ECO:0007669"/>
    <property type="project" value="TreeGrafter"/>
</dbReference>
<evidence type="ECO:0000256" key="2">
    <source>
        <dbReference type="ARBA" id="ARBA00012856"/>
    </source>
</evidence>
<feature type="domain" description="DHFR" evidence="7">
    <location>
        <begin position="2"/>
        <end position="173"/>
    </location>
</feature>
<keyword evidence="4" id="KW-0521">NADP</keyword>
<evidence type="ECO:0000256" key="3">
    <source>
        <dbReference type="ARBA" id="ARBA00022563"/>
    </source>
</evidence>
<evidence type="ECO:0000256" key="1">
    <source>
        <dbReference type="ARBA" id="ARBA00004903"/>
    </source>
</evidence>
<dbReference type="Gene3D" id="3.40.430.10">
    <property type="entry name" value="Dihydrofolate Reductase, subunit A"/>
    <property type="match status" value="1"/>
</dbReference>
<organism evidence="8">
    <name type="scientific">Myoviridae sp. ctshb19</name>
    <dbReference type="NCBI Taxonomy" id="2825194"/>
    <lineage>
        <taxon>Viruses</taxon>
        <taxon>Duplodnaviria</taxon>
        <taxon>Heunggongvirae</taxon>
        <taxon>Uroviricota</taxon>
        <taxon>Caudoviricetes</taxon>
    </lineage>
</organism>
<dbReference type="GO" id="GO:0006730">
    <property type="term" value="P:one-carbon metabolic process"/>
    <property type="evidence" value="ECO:0007669"/>
    <property type="project" value="UniProtKB-KW"/>
</dbReference>
<dbReference type="InterPro" id="IPR024072">
    <property type="entry name" value="DHFR-like_dom_sf"/>
</dbReference>
<dbReference type="GO" id="GO:0046654">
    <property type="term" value="P:tetrahydrofolate biosynthetic process"/>
    <property type="evidence" value="ECO:0007669"/>
    <property type="project" value="InterPro"/>
</dbReference>
<evidence type="ECO:0000256" key="5">
    <source>
        <dbReference type="ARBA" id="ARBA00023002"/>
    </source>
</evidence>
<evidence type="ECO:0000256" key="4">
    <source>
        <dbReference type="ARBA" id="ARBA00022857"/>
    </source>
</evidence>
<dbReference type="PANTHER" id="PTHR48069:SF3">
    <property type="entry name" value="DIHYDROFOLATE REDUCTASE"/>
    <property type="match status" value="1"/>
</dbReference>
<dbReference type="PROSITE" id="PS00075">
    <property type="entry name" value="DHFR_1"/>
    <property type="match status" value="1"/>
</dbReference>
<comment type="pathway">
    <text evidence="1">Cofactor biosynthesis; tetrahydrofolate biosynthesis; 5,6,7,8-tetrahydrofolate from 7,8-dihydrofolate: step 1/1.</text>
</comment>
<evidence type="ECO:0000259" key="7">
    <source>
        <dbReference type="PROSITE" id="PS51330"/>
    </source>
</evidence>
<evidence type="ECO:0000256" key="6">
    <source>
        <dbReference type="RuleBase" id="RU004474"/>
    </source>
</evidence>
<dbReference type="EMBL" id="BK016086">
    <property type="protein sequence ID" value="DAF93387.1"/>
    <property type="molecule type" value="Genomic_DNA"/>
</dbReference>
<dbReference type="GO" id="GO:0046655">
    <property type="term" value="P:folic acid metabolic process"/>
    <property type="evidence" value="ECO:0007669"/>
    <property type="project" value="TreeGrafter"/>
</dbReference>
<dbReference type="PRINTS" id="PR00070">
    <property type="entry name" value="DHFR"/>
</dbReference>
<comment type="similarity">
    <text evidence="6">Belongs to the dihydrofolate reductase family.</text>
</comment>
<dbReference type="PANTHER" id="PTHR48069">
    <property type="entry name" value="DIHYDROFOLATE REDUCTASE"/>
    <property type="match status" value="1"/>
</dbReference>
<accession>A0A8S5UG31</accession>
<sequence>MKLGIIFACDEDGGIGKDGKLPWHFPADLQQFKDATMGCPIIMGRLTWESFDGRVLPGRPHIVITSSVKVGDCAKVDGEDVWMVPDLDTAKYLAERFIETRELQSEWAWVIGGARLILDAQLAASKIRVTHIRGHYDCDVKVHPNFFIHMMVNRLQFTEIMETDDFKVTEYLM</sequence>
<evidence type="ECO:0000313" key="8">
    <source>
        <dbReference type="EMBL" id="DAF93387.1"/>
    </source>
</evidence>
<dbReference type="GO" id="GO:0050661">
    <property type="term" value="F:NADP binding"/>
    <property type="evidence" value="ECO:0007669"/>
    <property type="project" value="InterPro"/>
</dbReference>
<dbReference type="PROSITE" id="PS51330">
    <property type="entry name" value="DHFR_2"/>
    <property type="match status" value="1"/>
</dbReference>
<name>A0A8S5UG31_9CAUD</name>
<keyword evidence="3" id="KW-0554">One-carbon metabolism</keyword>
<dbReference type="InterPro" id="IPR012259">
    <property type="entry name" value="DHFR"/>
</dbReference>
<dbReference type="SUPFAM" id="SSF53597">
    <property type="entry name" value="Dihydrofolate reductase-like"/>
    <property type="match status" value="1"/>
</dbReference>
<dbReference type="GO" id="GO:0004146">
    <property type="term" value="F:dihydrofolate reductase activity"/>
    <property type="evidence" value="ECO:0007669"/>
    <property type="project" value="UniProtKB-EC"/>
</dbReference>
<dbReference type="EC" id="1.5.1.3" evidence="2"/>
<dbReference type="InterPro" id="IPR001796">
    <property type="entry name" value="DHFR_dom"/>
</dbReference>
<reference evidence="8" key="1">
    <citation type="journal article" date="2021" name="Proc. Natl. Acad. Sci. U.S.A.">
        <title>A Catalog of Tens of Thousands of Viruses from Human Metagenomes Reveals Hidden Associations with Chronic Diseases.</title>
        <authorList>
            <person name="Tisza M.J."/>
            <person name="Buck C.B."/>
        </authorList>
    </citation>
    <scope>NUCLEOTIDE SEQUENCE</scope>
    <source>
        <strain evidence="8">Ctshb19</strain>
    </source>
</reference>
<dbReference type="Pfam" id="PF00186">
    <property type="entry name" value="DHFR_1"/>
    <property type="match status" value="1"/>
</dbReference>
<proteinExistence type="inferred from homology"/>
<dbReference type="CDD" id="cd00209">
    <property type="entry name" value="DHFR"/>
    <property type="match status" value="1"/>
</dbReference>
<protein>
    <recommendedName>
        <fullName evidence="2">dihydrofolate reductase</fullName>
        <ecNumber evidence="2">1.5.1.3</ecNumber>
    </recommendedName>
</protein>
<keyword evidence="5" id="KW-0560">Oxidoreductase</keyword>
<dbReference type="InterPro" id="IPR017925">
    <property type="entry name" value="DHFR_CS"/>
</dbReference>